<name>A0A0F9M375_9ZZZZ</name>
<evidence type="ECO:0000313" key="1">
    <source>
        <dbReference type="EMBL" id="KKN01810.1"/>
    </source>
</evidence>
<protein>
    <submittedName>
        <fullName evidence="1">Uncharacterized protein</fullName>
    </submittedName>
</protein>
<organism evidence="1">
    <name type="scientific">marine sediment metagenome</name>
    <dbReference type="NCBI Taxonomy" id="412755"/>
    <lineage>
        <taxon>unclassified sequences</taxon>
        <taxon>metagenomes</taxon>
        <taxon>ecological metagenomes</taxon>
    </lineage>
</organism>
<reference evidence="1" key="1">
    <citation type="journal article" date="2015" name="Nature">
        <title>Complex archaea that bridge the gap between prokaryotes and eukaryotes.</title>
        <authorList>
            <person name="Spang A."/>
            <person name="Saw J.H."/>
            <person name="Jorgensen S.L."/>
            <person name="Zaremba-Niedzwiedzka K."/>
            <person name="Martijn J."/>
            <person name="Lind A.E."/>
            <person name="van Eijk R."/>
            <person name="Schleper C."/>
            <person name="Guy L."/>
            <person name="Ettema T.J."/>
        </authorList>
    </citation>
    <scope>NUCLEOTIDE SEQUENCE</scope>
</reference>
<accession>A0A0F9M375</accession>
<sequence>MLTLSPDLKTEILKLFREMFTVNQIAEKTNVDRKEILLFLTKEGHWSKACSSCVIKDCYNCKGLEEFGKTISIQDRIDFIARVKNAKN</sequence>
<comment type="caution">
    <text evidence="1">The sequence shown here is derived from an EMBL/GenBank/DDBJ whole genome shotgun (WGS) entry which is preliminary data.</text>
</comment>
<dbReference type="EMBL" id="LAZR01005220">
    <property type="protein sequence ID" value="KKN01810.1"/>
    <property type="molecule type" value="Genomic_DNA"/>
</dbReference>
<dbReference type="AlphaFoldDB" id="A0A0F9M375"/>
<gene>
    <name evidence="1" type="ORF">LCGC14_1123920</name>
</gene>
<proteinExistence type="predicted"/>